<dbReference type="Proteomes" id="UP000030152">
    <property type="component" value="Unassembled WGS sequence"/>
</dbReference>
<dbReference type="EMBL" id="JRLX01000001">
    <property type="protein sequence ID" value="KGO88419.1"/>
    <property type="molecule type" value="Genomic_DNA"/>
</dbReference>
<dbReference type="RefSeq" id="WP_020211426.1">
    <property type="nucleotide sequence ID" value="NZ_JRLX01000001.1"/>
</dbReference>
<gene>
    <name evidence="1" type="ORF">Q765_00455</name>
</gene>
<evidence type="ECO:0008006" key="3">
    <source>
        <dbReference type="Google" id="ProtNLM"/>
    </source>
</evidence>
<name>A0A0A2M812_9FLAO</name>
<accession>A0A0A2M812</accession>
<organism evidence="1 2">
    <name type="scientific">Flavobacterium rivuli WB 3.3-2 = DSM 21788</name>
    <dbReference type="NCBI Taxonomy" id="1121895"/>
    <lineage>
        <taxon>Bacteria</taxon>
        <taxon>Pseudomonadati</taxon>
        <taxon>Bacteroidota</taxon>
        <taxon>Flavobacteriia</taxon>
        <taxon>Flavobacteriales</taxon>
        <taxon>Flavobacteriaceae</taxon>
        <taxon>Flavobacterium</taxon>
    </lineage>
</organism>
<dbReference type="PROSITE" id="PS51257">
    <property type="entry name" value="PROKAR_LIPOPROTEIN"/>
    <property type="match status" value="1"/>
</dbReference>
<proteinExistence type="predicted"/>
<sequence length="154" mass="18347">MKKNLKFRILLTIQIVFLLVACRADPFHYQGGKMNHELLNERDTTHYQLSLGLIFENSMKGSKIFLQEINSKDIVFTGTINDSVTEKIAKVAFIPNNPINYRLLIDGNFFYIEPYMYQKYRYLTIKKVRNKFILTYMNKYQDFSFIELSKIYEN</sequence>
<comment type="caution">
    <text evidence="1">The sequence shown here is derived from an EMBL/GenBank/DDBJ whole genome shotgun (WGS) entry which is preliminary data.</text>
</comment>
<dbReference type="AlphaFoldDB" id="A0A0A2M812"/>
<protein>
    <recommendedName>
        <fullName evidence="3">Lipoprotein</fullName>
    </recommendedName>
</protein>
<reference evidence="1 2" key="1">
    <citation type="submission" date="2013-09" db="EMBL/GenBank/DDBJ databases">
        <authorList>
            <person name="Zeng Z."/>
            <person name="Chen C."/>
        </authorList>
    </citation>
    <scope>NUCLEOTIDE SEQUENCE [LARGE SCALE GENOMIC DNA]</scope>
    <source>
        <strain evidence="1 2">WB 3.3-2</strain>
    </source>
</reference>
<keyword evidence="2" id="KW-1185">Reference proteome</keyword>
<evidence type="ECO:0000313" key="2">
    <source>
        <dbReference type="Proteomes" id="UP000030152"/>
    </source>
</evidence>
<evidence type="ECO:0000313" key="1">
    <source>
        <dbReference type="EMBL" id="KGO88419.1"/>
    </source>
</evidence>